<evidence type="ECO:0000259" key="3">
    <source>
        <dbReference type="Pfam" id="PF13205"/>
    </source>
</evidence>
<evidence type="ECO:0000256" key="1">
    <source>
        <dbReference type="ARBA" id="ARBA00022729"/>
    </source>
</evidence>
<organism evidence="4 5">
    <name type="scientific">Tenacibaculum platacis</name>
    <dbReference type="NCBI Taxonomy" id="3137852"/>
    <lineage>
        <taxon>Bacteria</taxon>
        <taxon>Pseudomonadati</taxon>
        <taxon>Bacteroidota</taxon>
        <taxon>Flavobacteriia</taxon>
        <taxon>Flavobacteriales</taxon>
        <taxon>Flavobacteriaceae</taxon>
        <taxon>Tenacibaculum</taxon>
    </lineage>
</organism>
<keyword evidence="1 2" id="KW-0732">Signal</keyword>
<reference evidence="4 5" key="1">
    <citation type="submission" date="2024-05" db="EMBL/GenBank/DDBJ databases">
        <authorList>
            <person name="Duchaud E."/>
        </authorList>
    </citation>
    <scope>NUCLEOTIDE SEQUENCE [LARGE SCALE GENOMIC DNA]</scope>
    <source>
        <strain evidence="4">Ena-SAMPLE-TAB-13-05-2024-13:56:06:370-140302</strain>
    </source>
</reference>
<dbReference type="RefSeq" id="WP_348710929.1">
    <property type="nucleotide sequence ID" value="NZ_CAXIXY010000003.1"/>
</dbReference>
<name>A0ABM9NVY1_9FLAO</name>
<feature type="signal peptide" evidence="2">
    <location>
        <begin position="1"/>
        <end position="21"/>
    </location>
</feature>
<keyword evidence="5" id="KW-1185">Reference proteome</keyword>
<gene>
    <name evidence="4" type="ORF">T190607A01A_11122</name>
</gene>
<feature type="chain" id="PRO_5047122814" evidence="2">
    <location>
        <begin position="22"/>
        <end position="538"/>
    </location>
</feature>
<comment type="caution">
    <text evidence="4">The sequence shown here is derived from an EMBL/GenBank/DDBJ whole genome shotgun (WGS) entry which is preliminary data.</text>
</comment>
<dbReference type="Proteomes" id="UP001497416">
    <property type="component" value="Unassembled WGS sequence"/>
</dbReference>
<sequence length="538" mass="62382">MKFFKYSLFLFSLGLVIQSCARKGTPGGGPKDEDAPIMVVAKPAHESLNFNEDEIRIYFDEYIVLRELTKKLIISPPFKTPALITPQGTPSKYIDIKILDTLKKNTTYTFNFGDAVQDNNEGNKLDNFRYVFSTGDYIDSLTLKGSVIDVLERKKTKNYNLLLYKIDSAFNDSIIYKRKPDYVTKTFDSLNYKFENISEGKYRIYALEEETSNYLFNSKTDRIAFLETEVSLPKDSILNKPIVLFSEDQPYKYKRVKEIKKGKVQFAFTGKQTDLKVKLLTDVPKDFKAFSKLTKDKDSLTYWHTPVELDSLNFIVTNGTSIDSTRVTLRKKKIDSLSISTNIKNRNLHLKDTLKIFTNNPIVDFDREKFIMTVSDSIPLDFEVKKLAFDELAVLFEVKPKSKYQLKVLPEAIEDLYKVKSKDTLDYIIRTAQVEDYGAIILDVKKEVEEPVILELVLENKVEKRIFLKSSKKLEFRLLNPKDYIIRAIIDANDNGVWDTGDYLKNIQPERIVFFEKELKLRANWELNETFTIKKESP</sequence>
<feature type="domain" description="SbsA Ig-like" evidence="3">
    <location>
        <begin position="32"/>
        <end position="134"/>
    </location>
</feature>
<proteinExistence type="predicted"/>
<accession>A0ABM9NVY1</accession>
<dbReference type="Pfam" id="PF13205">
    <property type="entry name" value="Big_5"/>
    <property type="match status" value="1"/>
</dbReference>
<evidence type="ECO:0000313" key="5">
    <source>
        <dbReference type="Proteomes" id="UP001497416"/>
    </source>
</evidence>
<dbReference type="PROSITE" id="PS51257">
    <property type="entry name" value="PROKAR_LIPOPROTEIN"/>
    <property type="match status" value="1"/>
</dbReference>
<dbReference type="InterPro" id="IPR032812">
    <property type="entry name" value="SbsA_Ig"/>
</dbReference>
<protein>
    <submittedName>
        <fullName evidence="4">Ig-like domain-containing protein</fullName>
    </submittedName>
</protein>
<dbReference type="EMBL" id="CAXIXY010000003">
    <property type="protein sequence ID" value="CAL2080990.1"/>
    <property type="molecule type" value="Genomic_DNA"/>
</dbReference>
<evidence type="ECO:0000313" key="4">
    <source>
        <dbReference type="EMBL" id="CAL2080990.1"/>
    </source>
</evidence>
<evidence type="ECO:0000256" key="2">
    <source>
        <dbReference type="SAM" id="SignalP"/>
    </source>
</evidence>